<accession>A0AA48HS94</accession>
<reference evidence="3" key="1">
    <citation type="submission" date="2023-01" db="EMBL/GenBank/DDBJ databases">
        <title>Complete genome sequence of Planctobacterium marinum strain Dej080120_11.</title>
        <authorList>
            <person name="Ueki S."/>
            <person name="Maruyama F."/>
        </authorList>
    </citation>
    <scope>NUCLEOTIDE SEQUENCE</scope>
    <source>
        <strain evidence="3">Dej080120_11</strain>
    </source>
</reference>
<evidence type="ECO:0008006" key="5">
    <source>
        <dbReference type="Google" id="ProtNLM"/>
    </source>
</evidence>
<gene>
    <name evidence="3" type="ORF">MACH26_04240</name>
</gene>
<evidence type="ECO:0000313" key="4">
    <source>
        <dbReference type="Proteomes" id="UP001333710"/>
    </source>
</evidence>
<dbReference type="RefSeq" id="WP_338290780.1">
    <property type="nucleotide sequence ID" value="NZ_AP027272.1"/>
</dbReference>
<feature type="compositionally biased region" description="Basic and acidic residues" evidence="1">
    <location>
        <begin position="32"/>
        <end position="48"/>
    </location>
</feature>
<name>A0AA48HS94_9ALTE</name>
<feature type="region of interest" description="Disordered" evidence="1">
    <location>
        <begin position="24"/>
        <end position="57"/>
    </location>
</feature>
<feature type="signal peptide" evidence="2">
    <location>
        <begin position="1"/>
        <end position="21"/>
    </location>
</feature>
<keyword evidence="4" id="KW-1185">Reference proteome</keyword>
<dbReference type="KEGG" id="pmaw:MACH26_04240"/>
<sequence length="242" mass="27261">MKPVTFVTLMLFCFTSHLSHAEQEGAPQWRTESVETSKENATKVEKSSVAKSSNNAVSEKQAQVAQSKSAAQVAVRFSDHTIWVYDAWVSLHTDRDHDNYYTGIELSFDVDTNLSHADVYARIFLGDGTLFREIYTTSDFHIDANSSSDEITLSTRLVEGFVPKEYDLLIEIYDVDYNELQDSYDHTSDNDLFLLPLESSEYEHSHGTGGQVVITTEHGGSAPLWAIVILASVVALRRWWKV</sequence>
<protein>
    <recommendedName>
        <fullName evidence="5">GlyGly-CTERM sorting domain-containing protein</fullName>
    </recommendedName>
</protein>
<dbReference type="AlphaFoldDB" id="A0AA48HS94"/>
<evidence type="ECO:0000313" key="3">
    <source>
        <dbReference type="EMBL" id="BDX04903.1"/>
    </source>
</evidence>
<proteinExistence type="predicted"/>
<evidence type="ECO:0000256" key="1">
    <source>
        <dbReference type="SAM" id="MobiDB-lite"/>
    </source>
</evidence>
<dbReference type="Proteomes" id="UP001333710">
    <property type="component" value="Chromosome"/>
</dbReference>
<evidence type="ECO:0000256" key="2">
    <source>
        <dbReference type="SAM" id="SignalP"/>
    </source>
</evidence>
<dbReference type="EMBL" id="AP027272">
    <property type="protein sequence ID" value="BDX04903.1"/>
    <property type="molecule type" value="Genomic_DNA"/>
</dbReference>
<organism evidence="3 4">
    <name type="scientific">Planctobacterium marinum</name>
    <dbReference type="NCBI Taxonomy" id="1631968"/>
    <lineage>
        <taxon>Bacteria</taxon>
        <taxon>Pseudomonadati</taxon>
        <taxon>Pseudomonadota</taxon>
        <taxon>Gammaproteobacteria</taxon>
        <taxon>Alteromonadales</taxon>
        <taxon>Alteromonadaceae</taxon>
        <taxon>Planctobacterium</taxon>
    </lineage>
</organism>
<keyword evidence="2" id="KW-0732">Signal</keyword>
<dbReference type="NCBIfam" id="NF038116">
    <property type="entry name" value="Sden1266_dom"/>
    <property type="match status" value="1"/>
</dbReference>
<feature type="chain" id="PRO_5041205670" description="GlyGly-CTERM sorting domain-containing protein" evidence="2">
    <location>
        <begin position="22"/>
        <end position="242"/>
    </location>
</feature>